<dbReference type="InterPro" id="IPR025491">
    <property type="entry name" value="DUF4382"/>
</dbReference>
<organism evidence="2 3">
    <name type="scientific">Photobacterium rosenbergii</name>
    <dbReference type="NCBI Taxonomy" id="294936"/>
    <lineage>
        <taxon>Bacteria</taxon>
        <taxon>Pseudomonadati</taxon>
        <taxon>Pseudomonadota</taxon>
        <taxon>Gammaproteobacteria</taxon>
        <taxon>Vibrionales</taxon>
        <taxon>Vibrionaceae</taxon>
        <taxon>Photobacterium</taxon>
    </lineage>
</organism>
<dbReference type="AlphaFoldDB" id="A0A2T3NJ67"/>
<dbReference type="Pfam" id="PF14321">
    <property type="entry name" value="DUF4382"/>
    <property type="match status" value="1"/>
</dbReference>
<comment type="caution">
    <text evidence="2">The sequence shown here is derived from an EMBL/GenBank/DDBJ whole genome shotgun (WGS) entry which is preliminary data.</text>
</comment>
<evidence type="ECO:0000259" key="1">
    <source>
        <dbReference type="Pfam" id="PF14321"/>
    </source>
</evidence>
<name>A0A2T3NJ67_9GAMM</name>
<gene>
    <name evidence="2" type="ORF">C9J01_00670</name>
</gene>
<dbReference type="Proteomes" id="UP000241346">
    <property type="component" value="Unassembled WGS sequence"/>
</dbReference>
<evidence type="ECO:0000313" key="2">
    <source>
        <dbReference type="EMBL" id="PSW15565.1"/>
    </source>
</evidence>
<dbReference type="EMBL" id="PYMB01000001">
    <property type="protein sequence ID" value="PSW15565.1"/>
    <property type="molecule type" value="Genomic_DNA"/>
</dbReference>
<proteinExistence type="predicted"/>
<sequence>MESIMTIYKTLPVLAVATLLSACGSDSGGDSTQYAKVSFSVSDAPVDTMSEVMVAFDKIELHHENGNRYIIEVDPDDDGYGYQGIDLLDYQGKDSALIVTDEEIPVGHYKSMILHILSDESASYSWVVEYDGGKEVLGVPSSKLKLGGFDVSTQAVQSFTLEFDLRQALVPRGGSGKGYHLKPNGVKIVDNDVASSLWGVVNSSLFDLGQGCSIDDGFVYLYQDHGLWSNQLSDNVDDSSKLPDGYVAPYTSAPVVWNDETNQLEYGFGFIPAGEYTAAFTCNAASDDPEKFDGIQIAKPFEQREEVILYQTKETQQNFGF</sequence>
<protein>
    <recommendedName>
        <fullName evidence="1">DUF4382 domain-containing protein</fullName>
    </recommendedName>
</protein>
<evidence type="ECO:0000313" key="3">
    <source>
        <dbReference type="Proteomes" id="UP000241346"/>
    </source>
</evidence>
<dbReference type="OrthoDB" id="7062064at2"/>
<feature type="domain" description="DUF4382" evidence="1">
    <location>
        <begin position="35"/>
        <end position="183"/>
    </location>
</feature>
<accession>A0A2T3NJ67</accession>
<reference evidence="2 3" key="1">
    <citation type="submission" date="2018-03" db="EMBL/GenBank/DDBJ databases">
        <title>Whole genome sequencing of Histamine producing bacteria.</title>
        <authorList>
            <person name="Butler K."/>
        </authorList>
    </citation>
    <scope>NUCLEOTIDE SEQUENCE [LARGE SCALE GENOMIC DNA]</scope>
    <source>
        <strain evidence="2 3">DSM 19138</strain>
    </source>
</reference>